<evidence type="ECO:0000259" key="7">
    <source>
        <dbReference type="PROSITE" id="PS50928"/>
    </source>
</evidence>
<dbReference type="PROSITE" id="PS50928">
    <property type="entry name" value="ABC_TM1"/>
    <property type="match status" value="1"/>
</dbReference>
<dbReference type="GO" id="GO:0055085">
    <property type="term" value="P:transmembrane transport"/>
    <property type="evidence" value="ECO:0007669"/>
    <property type="project" value="InterPro"/>
</dbReference>
<comment type="subcellular location">
    <subcellularLocation>
        <location evidence="6">Cell membrane</location>
        <topology evidence="6">Multi-pass membrane protein</topology>
    </subcellularLocation>
    <subcellularLocation>
        <location evidence="1">Membrane</location>
        <topology evidence="1">Multi-pass membrane protein</topology>
    </subcellularLocation>
</comment>
<keyword evidence="4 6" id="KW-1133">Transmembrane helix</keyword>
<dbReference type="AlphaFoldDB" id="A0A3G1KYA6"/>
<dbReference type="PANTHER" id="PTHR30177">
    <property type="entry name" value="GLYCINE BETAINE/L-PROLINE TRANSPORT SYSTEM PERMEASE PROTEIN PROW"/>
    <property type="match status" value="1"/>
</dbReference>
<evidence type="ECO:0000256" key="4">
    <source>
        <dbReference type="ARBA" id="ARBA00022989"/>
    </source>
</evidence>
<dbReference type="SUPFAM" id="SSF161098">
    <property type="entry name" value="MetI-like"/>
    <property type="match status" value="1"/>
</dbReference>
<feature type="transmembrane region" description="Helical" evidence="6">
    <location>
        <begin position="215"/>
        <end position="235"/>
    </location>
</feature>
<dbReference type="KEGG" id="fwa:DCMF_24305"/>
<dbReference type="Pfam" id="PF00528">
    <property type="entry name" value="BPD_transp_1"/>
    <property type="match status" value="1"/>
</dbReference>
<evidence type="ECO:0000313" key="9">
    <source>
        <dbReference type="Proteomes" id="UP000323521"/>
    </source>
</evidence>
<feature type="transmembrane region" description="Helical" evidence="6">
    <location>
        <begin position="57"/>
        <end position="80"/>
    </location>
</feature>
<dbReference type="CDD" id="cd06261">
    <property type="entry name" value="TM_PBP2"/>
    <property type="match status" value="1"/>
</dbReference>
<name>A0A3G1KYA6_FORW1</name>
<protein>
    <recommendedName>
        <fullName evidence="7">ABC transmembrane type-1 domain-containing protein</fullName>
    </recommendedName>
</protein>
<dbReference type="Proteomes" id="UP000323521">
    <property type="component" value="Chromosome"/>
</dbReference>
<comment type="similarity">
    <text evidence="6">Belongs to the binding-protein-dependent transport system permease family.</text>
</comment>
<dbReference type="InterPro" id="IPR035906">
    <property type="entry name" value="MetI-like_sf"/>
</dbReference>
<dbReference type="Gene3D" id="1.10.3720.10">
    <property type="entry name" value="MetI-like"/>
    <property type="match status" value="1"/>
</dbReference>
<keyword evidence="2 6" id="KW-0813">Transport</keyword>
<reference evidence="8 9" key="1">
    <citation type="submission" date="2016-10" db="EMBL/GenBank/DDBJ databases">
        <title>Complete Genome Sequence of Peptococcaceae strain DCMF.</title>
        <authorList>
            <person name="Edwards R.J."/>
            <person name="Holland S.I."/>
            <person name="Deshpande N.P."/>
            <person name="Wong Y.K."/>
            <person name="Ertan H."/>
            <person name="Manefield M."/>
            <person name="Russell T.L."/>
            <person name="Lee M.J."/>
        </authorList>
    </citation>
    <scope>NUCLEOTIDE SEQUENCE [LARGE SCALE GENOMIC DNA]</scope>
    <source>
        <strain evidence="8 9">DCMF</strain>
    </source>
</reference>
<dbReference type="GO" id="GO:0005886">
    <property type="term" value="C:plasma membrane"/>
    <property type="evidence" value="ECO:0007669"/>
    <property type="project" value="UniProtKB-SubCell"/>
</dbReference>
<keyword evidence="5 6" id="KW-0472">Membrane</keyword>
<evidence type="ECO:0000256" key="6">
    <source>
        <dbReference type="RuleBase" id="RU363032"/>
    </source>
</evidence>
<sequence>MERKKGLRDMVVVAILLLASIFLFEKCKEYIYAVTNLSYHVQGEFDLPLLTWQHITMSFWSCLLSIIIGMVLGIFSLTRLGSEFRPIIEKMVAASQALPTIGLLAILIPILGFGLLPGIIVLVICGTMPIVFSTITGIENVPEQMIEIGKGLGMTKGEVLLKIQLPLAFPVILSGLRTSSIIIIGSATLTAITGAGGLGLPIFRAGFRGFDPIMLIEGAIPVTLLAMLVDKVFAYCEIRFKTRFEG</sequence>
<feature type="domain" description="ABC transmembrane type-1" evidence="7">
    <location>
        <begin position="51"/>
        <end position="233"/>
    </location>
</feature>
<feature type="transmembrane region" description="Helical" evidence="6">
    <location>
        <begin position="182"/>
        <end position="203"/>
    </location>
</feature>
<keyword evidence="9" id="KW-1185">Reference proteome</keyword>
<evidence type="ECO:0000256" key="1">
    <source>
        <dbReference type="ARBA" id="ARBA00004141"/>
    </source>
</evidence>
<dbReference type="InterPro" id="IPR000515">
    <property type="entry name" value="MetI-like"/>
</dbReference>
<evidence type="ECO:0000256" key="5">
    <source>
        <dbReference type="ARBA" id="ARBA00023136"/>
    </source>
</evidence>
<accession>A0A3G1KYA6</accession>
<proteinExistence type="inferred from homology"/>
<organism evidence="8 9">
    <name type="scientific">Formimonas warabiya</name>
    <dbReference type="NCBI Taxonomy" id="1761012"/>
    <lineage>
        <taxon>Bacteria</taxon>
        <taxon>Bacillati</taxon>
        <taxon>Bacillota</taxon>
        <taxon>Clostridia</taxon>
        <taxon>Eubacteriales</taxon>
        <taxon>Peptococcaceae</taxon>
        <taxon>Candidatus Formimonas</taxon>
    </lineage>
</organism>
<feature type="transmembrane region" description="Helical" evidence="6">
    <location>
        <begin position="92"/>
        <end position="113"/>
    </location>
</feature>
<dbReference type="RefSeq" id="WP_214658868.1">
    <property type="nucleotide sequence ID" value="NZ_CP017634.1"/>
</dbReference>
<dbReference type="EMBL" id="CP017634">
    <property type="protein sequence ID" value="ATW27456.1"/>
    <property type="molecule type" value="Genomic_DNA"/>
</dbReference>
<evidence type="ECO:0000313" key="8">
    <source>
        <dbReference type="EMBL" id="ATW27456.1"/>
    </source>
</evidence>
<gene>
    <name evidence="8" type="ORF">DCMF_24305</name>
</gene>
<keyword evidence="3 6" id="KW-0812">Transmembrane</keyword>
<dbReference type="InterPro" id="IPR051204">
    <property type="entry name" value="ABC_transp_perm/SBD"/>
</dbReference>
<evidence type="ECO:0000256" key="3">
    <source>
        <dbReference type="ARBA" id="ARBA00022692"/>
    </source>
</evidence>
<evidence type="ECO:0000256" key="2">
    <source>
        <dbReference type="ARBA" id="ARBA00022448"/>
    </source>
</evidence>